<organism evidence="2 3">
    <name type="scientific">Thalassolituus hydrocarboniclasticus</name>
    <dbReference type="NCBI Taxonomy" id="2742796"/>
    <lineage>
        <taxon>Bacteria</taxon>
        <taxon>Pseudomonadati</taxon>
        <taxon>Pseudomonadota</taxon>
        <taxon>Gammaproteobacteria</taxon>
        <taxon>Oceanospirillales</taxon>
        <taxon>Oceanospirillaceae</taxon>
        <taxon>Thalassolituus</taxon>
    </lineage>
</organism>
<dbReference type="SUPFAM" id="SSF53474">
    <property type="entry name" value="alpha/beta-Hydrolases"/>
    <property type="match status" value="1"/>
</dbReference>
<dbReference type="InterPro" id="IPR000639">
    <property type="entry name" value="Epox_hydrolase-like"/>
</dbReference>
<keyword evidence="2" id="KW-0378">Hydrolase</keyword>
<dbReference type="PANTHER" id="PTHR43798">
    <property type="entry name" value="MONOACYLGLYCEROL LIPASE"/>
    <property type="match status" value="1"/>
</dbReference>
<name>A0ABY6A8B2_9GAMM</name>
<dbReference type="InterPro" id="IPR029058">
    <property type="entry name" value="AB_hydrolase_fold"/>
</dbReference>
<proteinExistence type="predicted"/>
<sequence>MRPISAMFQTSTRLLIGATTFAALMLSGCSASQQEVIYDKAINLARSSADLTLKQADTGDVEMRYLERQGTGPTVLLLHGFSANKDTWLKFAAEMPQDYHLVIPDLAGHGDTPAPSTQDYNLIRQAERLHKLMAATGAEQFHIAGNSMGGAISAIYATRYPQQILSLTLIDAAGVDAPEQSEYMQALAEGKNPLIATDEESFEYRWNFVMSEPPLLPWPLRPVVVRKTIAREGINREIFSDMLATREELAASQFEQQLSEKVTMPTLIIWGEEDRVLDVSAAQVFKEKLPQAQVKIYPGIGHLPMVEIPAETAELYSRFIAVTE</sequence>
<accession>A0ABY6A8B2</accession>
<dbReference type="RefSeq" id="WP_260998816.1">
    <property type="nucleotide sequence ID" value="NZ_CP054475.1"/>
</dbReference>
<dbReference type="PRINTS" id="PR00111">
    <property type="entry name" value="ABHYDROLASE"/>
</dbReference>
<dbReference type="GO" id="GO:0016787">
    <property type="term" value="F:hydrolase activity"/>
    <property type="evidence" value="ECO:0007669"/>
    <property type="project" value="UniProtKB-KW"/>
</dbReference>
<dbReference type="PROSITE" id="PS51257">
    <property type="entry name" value="PROKAR_LIPOPROTEIN"/>
    <property type="match status" value="1"/>
</dbReference>
<dbReference type="PANTHER" id="PTHR43798:SF5">
    <property type="entry name" value="MONOACYLGLYCEROL LIPASE ABHD6"/>
    <property type="match status" value="1"/>
</dbReference>
<dbReference type="PRINTS" id="PR00412">
    <property type="entry name" value="EPOXHYDRLASE"/>
</dbReference>
<reference evidence="3" key="1">
    <citation type="submission" date="2020-06" db="EMBL/GenBank/DDBJ databases">
        <title>Thalassolituus marinus alknpb1M-1, a hydrocarbon-degrading bacterium isolated from the deep-sea overlying water using an in-situ strategy from the South China Sea basin.</title>
        <authorList>
            <person name="Dong C."/>
            <person name="Chen Y."/>
            <person name="Shao Z."/>
        </authorList>
    </citation>
    <scope>NUCLEOTIDE SEQUENCE [LARGE SCALE GENOMIC DNA]</scope>
    <source>
        <strain evidence="3">alknpb1M-1</strain>
    </source>
</reference>
<feature type="domain" description="AB hydrolase-1" evidence="1">
    <location>
        <begin position="73"/>
        <end position="306"/>
    </location>
</feature>
<protein>
    <submittedName>
        <fullName evidence="2">Alpha/beta hydrolase</fullName>
    </submittedName>
</protein>
<evidence type="ECO:0000259" key="1">
    <source>
        <dbReference type="Pfam" id="PF00561"/>
    </source>
</evidence>
<dbReference type="Gene3D" id="3.40.50.1820">
    <property type="entry name" value="alpha/beta hydrolase"/>
    <property type="match status" value="1"/>
</dbReference>
<dbReference type="Proteomes" id="UP001065322">
    <property type="component" value="Chromosome"/>
</dbReference>
<dbReference type="Pfam" id="PF00561">
    <property type="entry name" value="Abhydrolase_1"/>
    <property type="match status" value="1"/>
</dbReference>
<gene>
    <name evidence="2" type="ORF">HUF19_05285</name>
</gene>
<evidence type="ECO:0000313" key="3">
    <source>
        <dbReference type="Proteomes" id="UP001065322"/>
    </source>
</evidence>
<evidence type="ECO:0000313" key="2">
    <source>
        <dbReference type="EMBL" id="UXD86892.1"/>
    </source>
</evidence>
<dbReference type="EMBL" id="CP054475">
    <property type="protein sequence ID" value="UXD86892.1"/>
    <property type="molecule type" value="Genomic_DNA"/>
</dbReference>
<dbReference type="InterPro" id="IPR050266">
    <property type="entry name" value="AB_hydrolase_sf"/>
</dbReference>
<keyword evidence="3" id="KW-1185">Reference proteome</keyword>
<dbReference type="InterPro" id="IPR000073">
    <property type="entry name" value="AB_hydrolase_1"/>
</dbReference>